<dbReference type="EMBL" id="BONV01000001">
    <property type="protein sequence ID" value="GIG77387.1"/>
    <property type="molecule type" value="Genomic_DNA"/>
</dbReference>
<dbReference type="AlphaFoldDB" id="A0A8J3PPT0"/>
<evidence type="ECO:0000313" key="1">
    <source>
        <dbReference type="EMBL" id="GIG77387.1"/>
    </source>
</evidence>
<gene>
    <name evidence="1" type="ORF">Pka01_05140</name>
</gene>
<reference evidence="1 2" key="1">
    <citation type="submission" date="2021-01" db="EMBL/GenBank/DDBJ databases">
        <title>Whole genome shotgun sequence of Planotetraspora kaengkrachanensis NBRC 104272.</title>
        <authorList>
            <person name="Komaki H."/>
            <person name="Tamura T."/>
        </authorList>
    </citation>
    <scope>NUCLEOTIDE SEQUENCE [LARGE SCALE GENOMIC DNA]</scope>
    <source>
        <strain evidence="1 2">NBRC 104272</strain>
    </source>
</reference>
<evidence type="ECO:0000313" key="2">
    <source>
        <dbReference type="Proteomes" id="UP000630097"/>
    </source>
</evidence>
<protein>
    <submittedName>
        <fullName evidence="1">Uncharacterized protein</fullName>
    </submittedName>
</protein>
<dbReference type="Proteomes" id="UP000630097">
    <property type="component" value="Unassembled WGS sequence"/>
</dbReference>
<keyword evidence="2" id="KW-1185">Reference proteome</keyword>
<proteinExistence type="predicted"/>
<organism evidence="1 2">
    <name type="scientific">Planotetraspora kaengkrachanensis</name>
    <dbReference type="NCBI Taxonomy" id="575193"/>
    <lineage>
        <taxon>Bacteria</taxon>
        <taxon>Bacillati</taxon>
        <taxon>Actinomycetota</taxon>
        <taxon>Actinomycetes</taxon>
        <taxon>Streptosporangiales</taxon>
        <taxon>Streptosporangiaceae</taxon>
        <taxon>Planotetraspora</taxon>
    </lineage>
</organism>
<dbReference type="RefSeq" id="WP_203880858.1">
    <property type="nucleotide sequence ID" value="NZ_BAABHH010000001.1"/>
</dbReference>
<accession>A0A8J3PPT0</accession>
<name>A0A8J3PPT0_9ACTN</name>
<comment type="caution">
    <text evidence="1">The sequence shown here is derived from an EMBL/GenBank/DDBJ whole genome shotgun (WGS) entry which is preliminary data.</text>
</comment>
<sequence>MKLLPVGPGGVAHPRSAMSIGFSQLDQRGAAGSPAPVAPVSRPARLVGQAEALVGASFGENNPKAFFGMKVSALIGRMDRSHEAVAGRTAGRA</sequence>